<name>A0AAJ0I1X2_9PEZI</name>
<evidence type="ECO:0000313" key="1">
    <source>
        <dbReference type="EMBL" id="KAK3487615.1"/>
    </source>
</evidence>
<comment type="caution">
    <text evidence="1">The sequence shown here is derived from an EMBL/GenBank/DDBJ whole genome shotgun (WGS) entry which is preliminary data.</text>
</comment>
<dbReference type="GeneID" id="87871167"/>
<organism evidence="1 2">
    <name type="scientific">Neurospora hispaniola</name>
    <dbReference type="NCBI Taxonomy" id="588809"/>
    <lineage>
        <taxon>Eukaryota</taxon>
        <taxon>Fungi</taxon>
        <taxon>Dikarya</taxon>
        <taxon>Ascomycota</taxon>
        <taxon>Pezizomycotina</taxon>
        <taxon>Sordariomycetes</taxon>
        <taxon>Sordariomycetidae</taxon>
        <taxon>Sordariales</taxon>
        <taxon>Sordariaceae</taxon>
        <taxon>Neurospora</taxon>
    </lineage>
</organism>
<gene>
    <name evidence="1" type="ORF">B0T23DRAFT_210380</name>
</gene>
<reference evidence="1 2" key="1">
    <citation type="journal article" date="2023" name="Mol. Phylogenet. Evol.">
        <title>Genome-scale phylogeny and comparative genomics of the fungal order Sordariales.</title>
        <authorList>
            <person name="Hensen N."/>
            <person name="Bonometti L."/>
            <person name="Westerberg I."/>
            <person name="Brannstrom I.O."/>
            <person name="Guillou S."/>
            <person name="Cros-Aarteil S."/>
            <person name="Calhoun S."/>
            <person name="Haridas S."/>
            <person name="Kuo A."/>
            <person name="Mondo S."/>
            <person name="Pangilinan J."/>
            <person name="Riley R."/>
            <person name="LaButti K."/>
            <person name="Andreopoulos B."/>
            <person name="Lipzen A."/>
            <person name="Chen C."/>
            <person name="Yan M."/>
            <person name="Daum C."/>
            <person name="Ng V."/>
            <person name="Clum A."/>
            <person name="Steindorff A."/>
            <person name="Ohm R.A."/>
            <person name="Martin F."/>
            <person name="Silar P."/>
            <person name="Natvig D.O."/>
            <person name="Lalanne C."/>
            <person name="Gautier V."/>
            <person name="Ament-Velasquez S.L."/>
            <person name="Kruys A."/>
            <person name="Hutchinson M.I."/>
            <person name="Powell A.J."/>
            <person name="Barry K."/>
            <person name="Miller A.N."/>
            <person name="Grigoriev I.V."/>
            <person name="Debuchy R."/>
            <person name="Gladieux P."/>
            <person name="Hiltunen Thoren M."/>
            <person name="Johannesson H."/>
        </authorList>
    </citation>
    <scope>NUCLEOTIDE SEQUENCE [LARGE SCALE GENOMIC DNA]</scope>
    <source>
        <strain evidence="1 2">FGSC 10403</strain>
    </source>
</reference>
<dbReference type="EMBL" id="JAULSX010000007">
    <property type="protein sequence ID" value="KAK3487615.1"/>
    <property type="molecule type" value="Genomic_DNA"/>
</dbReference>
<sequence>MHRRRRSGTRACVACPRSAHWLGSLAKAIQFHQKNVSMVETLPGTARESPHHQRLCWTGACTCNDNKVADGMELCAAFTNGPCSAICPSEKRVHRSAADPRRPPCHHAMRWFSGGENGVLRRYIGRTWSTRNRQNSHSPIAFSGYVARTWEKKKVVELEQCRRYFKVVCWAFTSHSLHPPRAPSGLLSGSPVAIPVGLCSLCHHRGFDCCIHC</sequence>
<dbReference type="AlphaFoldDB" id="A0AAJ0I1X2"/>
<keyword evidence="2" id="KW-1185">Reference proteome</keyword>
<proteinExistence type="predicted"/>
<dbReference type="Proteomes" id="UP001285908">
    <property type="component" value="Unassembled WGS sequence"/>
</dbReference>
<evidence type="ECO:0000313" key="2">
    <source>
        <dbReference type="Proteomes" id="UP001285908"/>
    </source>
</evidence>
<dbReference type="RefSeq" id="XP_062689742.1">
    <property type="nucleotide sequence ID" value="XM_062833545.1"/>
</dbReference>
<accession>A0AAJ0I1X2</accession>
<protein>
    <submittedName>
        <fullName evidence="1">Uncharacterized protein</fullName>
    </submittedName>
</protein>